<evidence type="ECO:0000313" key="3">
    <source>
        <dbReference type="Proteomes" id="UP000199706"/>
    </source>
</evidence>
<proteinExistence type="predicted"/>
<evidence type="ECO:0000313" key="2">
    <source>
        <dbReference type="EMBL" id="SDI25315.1"/>
    </source>
</evidence>
<dbReference type="RefSeq" id="WP_090691593.1">
    <property type="nucleotide sequence ID" value="NZ_CADERL010000008.1"/>
</dbReference>
<sequence length="185" mass="19385">MSLRFALHLTPRRRLARAFTSVSLVLACSAVCRSAALAQAEVPAALTPGEATHVIAALKASGTQIYVCKRDSNNQLAWVFKAPSAELYDASGQLVVRHGAGPSWEASDGSKITGKVLQQAPNTDQPGSIPLLLLQASNAGGPGLLSAVRYVQRLDTRGGVAPSGPCTQEGQEGRSPYLAEYVFLG</sequence>
<protein>
    <recommendedName>
        <fullName evidence="4">DUF3455 domain-containing protein</fullName>
    </recommendedName>
</protein>
<dbReference type="InterPro" id="IPR021851">
    <property type="entry name" value="DUF3455"/>
</dbReference>
<dbReference type="AlphaFoldDB" id="A0A1G8J216"/>
<dbReference type="OrthoDB" id="193535at2"/>
<reference evidence="2 3" key="1">
    <citation type="submission" date="2016-10" db="EMBL/GenBank/DDBJ databases">
        <authorList>
            <person name="de Groot N.N."/>
        </authorList>
    </citation>
    <scope>NUCLEOTIDE SEQUENCE [LARGE SCALE GENOMIC DNA]</scope>
    <source>
        <strain evidence="2 3">LMG 2247</strain>
    </source>
</reference>
<keyword evidence="1" id="KW-0732">Signal</keyword>
<dbReference type="EMBL" id="FNCJ01000019">
    <property type="protein sequence ID" value="SDI25315.1"/>
    <property type="molecule type" value="Genomic_DNA"/>
</dbReference>
<evidence type="ECO:0008006" key="4">
    <source>
        <dbReference type="Google" id="ProtNLM"/>
    </source>
</evidence>
<dbReference type="Pfam" id="PF11937">
    <property type="entry name" value="DUF3455"/>
    <property type="match status" value="1"/>
</dbReference>
<evidence type="ECO:0000256" key="1">
    <source>
        <dbReference type="SAM" id="SignalP"/>
    </source>
</evidence>
<dbReference type="PANTHER" id="PTHR35567">
    <property type="entry name" value="MALATE DEHYDROGENASE (AFU_ORTHOLOGUE AFUA_2G13800)"/>
    <property type="match status" value="1"/>
</dbReference>
<dbReference type="PANTHER" id="PTHR35567:SF1">
    <property type="entry name" value="CONSERVED FUNGAL PROTEIN (AFU_ORTHOLOGUE AFUA_1G14230)"/>
    <property type="match status" value="1"/>
</dbReference>
<organism evidence="2 3">
    <name type="scientific">Paraburkholderia phenazinium</name>
    <dbReference type="NCBI Taxonomy" id="60549"/>
    <lineage>
        <taxon>Bacteria</taxon>
        <taxon>Pseudomonadati</taxon>
        <taxon>Pseudomonadota</taxon>
        <taxon>Betaproteobacteria</taxon>
        <taxon>Burkholderiales</taxon>
        <taxon>Burkholderiaceae</taxon>
        <taxon>Paraburkholderia</taxon>
    </lineage>
</organism>
<feature type="signal peptide" evidence="1">
    <location>
        <begin position="1"/>
        <end position="38"/>
    </location>
</feature>
<feature type="chain" id="PRO_5011689839" description="DUF3455 domain-containing protein" evidence="1">
    <location>
        <begin position="39"/>
        <end position="185"/>
    </location>
</feature>
<dbReference type="PROSITE" id="PS51257">
    <property type="entry name" value="PROKAR_LIPOPROTEIN"/>
    <property type="match status" value="1"/>
</dbReference>
<name>A0A1G8J216_9BURK</name>
<accession>A0A1G8J216</accession>
<dbReference type="Proteomes" id="UP000199706">
    <property type="component" value="Unassembled WGS sequence"/>
</dbReference>
<gene>
    <name evidence="2" type="ORF">SAMN05216466_119114</name>
</gene>